<feature type="region of interest" description="Disordered" evidence="10">
    <location>
        <begin position="123"/>
        <end position="146"/>
    </location>
</feature>
<keyword evidence="3 9" id="KW-0698">rRNA processing</keyword>
<evidence type="ECO:0000313" key="11">
    <source>
        <dbReference type="EMBL" id="KAF9520372.1"/>
    </source>
</evidence>
<evidence type="ECO:0000256" key="9">
    <source>
        <dbReference type="RuleBase" id="RU365074"/>
    </source>
</evidence>
<dbReference type="AlphaFoldDB" id="A0A9P6E0B4"/>
<evidence type="ECO:0000256" key="7">
    <source>
        <dbReference type="ARBA" id="ARBA00023242"/>
    </source>
</evidence>
<feature type="compositionally biased region" description="Basic residues" evidence="10">
    <location>
        <begin position="85"/>
        <end position="94"/>
    </location>
</feature>
<dbReference type="Gene3D" id="3.40.50.150">
    <property type="entry name" value="Vaccinia Virus protein VP39"/>
    <property type="match status" value="1"/>
</dbReference>
<evidence type="ECO:0000256" key="5">
    <source>
        <dbReference type="ARBA" id="ARBA00022679"/>
    </source>
</evidence>
<protein>
    <recommendedName>
        <fullName evidence="8 9">Ribosomal RNA-processing protein 8</fullName>
        <ecNumber evidence="9">2.1.1.-</ecNumber>
    </recommendedName>
</protein>
<evidence type="ECO:0000256" key="10">
    <source>
        <dbReference type="SAM" id="MobiDB-lite"/>
    </source>
</evidence>
<proteinExistence type="inferred from homology"/>
<dbReference type="InterPro" id="IPR007823">
    <property type="entry name" value="RRP8"/>
</dbReference>
<comment type="similarity">
    <text evidence="2 9">Belongs to the methyltransferase superfamily. RRP8 family.</text>
</comment>
<dbReference type="InterPro" id="IPR029063">
    <property type="entry name" value="SAM-dependent_MTases_sf"/>
</dbReference>
<dbReference type="Proteomes" id="UP000886523">
    <property type="component" value="Unassembled WGS sequence"/>
</dbReference>
<dbReference type="GO" id="GO:0005730">
    <property type="term" value="C:nucleolus"/>
    <property type="evidence" value="ECO:0007669"/>
    <property type="project" value="UniProtKB-SubCell"/>
</dbReference>
<keyword evidence="5 9" id="KW-0808">Transferase</keyword>
<evidence type="ECO:0000256" key="2">
    <source>
        <dbReference type="ARBA" id="ARBA00006301"/>
    </source>
</evidence>
<dbReference type="PANTHER" id="PTHR12787:SF0">
    <property type="entry name" value="RIBOSOMAL RNA-PROCESSING PROTEIN 8"/>
    <property type="match status" value="1"/>
</dbReference>
<keyword evidence="4 9" id="KW-0489">Methyltransferase</keyword>
<dbReference type="SUPFAM" id="SSF53335">
    <property type="entry name" value="S-adenosyl-L-methionine-dependent methyltransferases"/>
    <property type="match status" value="1"/>
</dbReference>
<dbReference type="GO" id="GO:0016433">
    <property type="term" value="F:rRNA (adenine) methyltransferase activity"/>
    <property type="evidence" value="ECO:0007669"/>
    <property type="project" value="TreeGrafter"/>
</dbReference>
<feature type="compositionally biased region" description="Polar residues" evidence="10">
    <location>
        <begin position="11"/>
        <end position="22"/>
    </location>
</feature>
<evidence type="ECO:0000256" key="1">
    <source>
        <dbReference type="ARBA" id="ARBA00004604"/>
    </source>
</evidence>
<feature type="region of interest" description="Disordered" evidence="10">
    <location>
        <begin position="1"/>
        <end position="94"/>
    </location>
</feature>
<sequence length="386" mass="42527">MGLFEAPGWDTGTTPIVNNATGPSLKRSKRKRAESNDDASDTTTSTTQSLPPSKKPRLQREESDILPPSSAGDGEEDPGSVLSHIKTKKRSKKQRKLAATSLAAAKKSVDTAGAIVDVSDAGMETETDGNRNTGRPTHGWRAIEDDSSSGEFAGLTKLQREMKQKLSGGKFRMINELLYKSDSAGAHEMMRKNPTMYNEYHAGFRNQVVSWPTNPVSYYTSIISSYPQTTVVADLGCGDAALAKNLVPQGVRVLSFDLVSDGEWVVEADICDRIPLPGKDDGKQAQVVDIVVCALSLMNLNWIRCIREARRILKIGGELKIAEVSSRFNDVKAFQAVICSIGFDFLSKEEPSTHFVLFEFRKASRSRPFSKKEWGDLLSPCEYKRR</sequence>
<accession>A0A9P6E0B4</accession>
<dbReference type="Pfam" id="PF05148">
    <property type="entry name" value="Methyltransf_8"/>
    <property type="match status" value="1"/>
</dbReference>
<dbReference type="OrthoDB" id="10258825at2759"/>
<evidence type="ECO:0000313" key="12">
    <source>
        <dbReference type="Proteomes" id="UP000886523"/>
    </source>
</evidence>
<keyword evidence="7 9" id="KW-0539">Nucleus</keyword>
<reference evidence="11" key="1">
    <citation type="journal article" date="2020" name="Nat. Commun.">
        <title>Large-scale genome sequencing of mycorrhizal fungi provides insights into the early evolution of symbiotic traits.</title>
        <authorList>
            <person name="Miyauchi S."/>
            <person name="Kiss E."/>
            <person name="Kuo A."/>
            <person name="Drula E."/>
            <person name="Kohler A."/>
            <person name="Sanchez-Garcia M."/>
            <person name="Morin E."/>
            <person name="Andreopoulos B."/>
            <person name="Barry K.W."/>
            <person name="Bonito G."/>
            <person name="Buee M."/>
            <person name="Carver A."/>
            <person name="Chen C."/>
            <person name="Cichocki N."/>
            <person name="Clum A."/>
            <person name="Culley D."/>
            <person name="Crous P.W."/>
            <person name="Fauchery L."/>
            <person name="Girlanda M."/>
            <person name="Hayes R.D."/>
            <person name="Keri Z."/>
            <person name="LaButti K."/>
            <person name="Lipzen A."/>
            <person name="Lombard V."/>
            <person name="Magnuson J."/>
            <person name="Maillard F."/>
            <person name="Murat C."/>
            <person name="Nolan M."/>
            <person name="Ohm R.A."/>
            <person name="Pangilinan J."/>
            <person name="Pereira M.F."/>
            <person name="Perotto S."/>
            <person name="Peter M."/>
            <person name="Pfister S."/>
            <person name="Riley R."/>
            <person name="Sitrit Y."/>
            <person name="Stielow J.B."/>
            <person name="Szollosi G."/>
            <person name="Zifcakova L."/>
            <person name="Stursova M."/>
            <person name="Spatafora J.W."/>
            <person name="Tedersoo L."/>
            <person name="Vaario L.M."/>
            <person name="Yamada A."/>
            <person name="Yan M."/>
            <person name="Wang P."/>
            <person name="Xu J."/>
            <person name="Bruns T."/>
            <person name="Baldrian P."/>
            <person name="Vilgalys R."/>
            <person name="Dunand C."/>
            <person name="Henrissat B."/>
            <person name="Grigoriev I.V."/>
            <person name="Hibbett D."/>
            <person name="Nagy L.G."/>
            <person name="Martin F.M."/>
        </authorList>
    </citation>
    <scope>NUCLEOTIDE SEQUENCE</scope>
    <source>
        <strain evidence="11">UP504</strain>
    </source>
</reference>
<gene>
    <name evidence="11" type="ORF">BS47DRAFT_1370487</name>
</gene>
<organism evidence="11 12">
    <name type="scientific">Hydnum rufescens UP504</name>
    <dbReference type="NCBI Taxonomy" id="1448309"/>
    <lineage>
        <taxon>Eukaryota</taxon>
        <taxon>Fungi</taxon>
        <taxon>Dikarya</taxon>
        <taxon>Basidiomycota</taxon>
        <taxon>Agaricomycotina</taxon>
        <taxon>Agaricomycetes</taxon>
        <taxon>Cantharellales</taxon>
        <taxon>Hydnaceae</taxon>
        <taxon>Hydnum</taxon>
    </lineage>
</organism>
<comment type="caution">
    <text evidence="11">The sequence shown here is derived from an EMBL/GenBank/DDBJ whole genome shotgun (WGS) entry which is preliminary data.</text>
</comment>
<keyword evidence="6 9" id="KW-0949">S-adenosyl-L-methionine</keyword>
<name>A0A9P6E0B4_9AGAM</name>
<evidence type="ECO:0000256" key="3">
    <source>
        <dbReference type="ARBA" id="ARBA00022552"/>
    </source>
</evidence>
<dbReference type="EC" id="2.1.1.-" evidence="9"/>
<keyword evidence="12" id="KW-1185">Reference proteome</keyword>
<comment type="function">
    <text evidence="9">S-adenosyl-L-methionine-dependent methyltransferase that specifically methylates the N(1) position of adenine in helix 25.1 in 25S rRNA. Required both for ribosomal 40S and 60S subunits biogenesis. Required for efficient pre-rRNA cleavage at site A2.</text>
</comment>
<dbReference type="Gene3D" id="1.10.10.2150">
    <property type="entry name" value="Ribosomal RNA-processing protein 8, N-terminal domain"/>
    <property type="match status" value="1"/>
</dbReference>
<evidence type="ECO:0000256" key="4">
    <source>
        <dbReference type="ARBA" id="ARBA00022603"/>
    </source>
</evidence>
<dbReference type="GO" id="GO:0042273">
    <property type="term" value="P:ribosomal large subunit biogenesis"/>
    <property type="evidence" value="ECO:0007669"/>
    <property type="project" value="TreeGrafter"/>
</dbReference>
<evidence type="ECO:0000256" key="8">
    <source>
        <dbReference type="ARBA" id="ARBA00076672"/>
    </source>
</evidence>
<comment type="subcellular location">
    <subcellularLocation>
        <location evidence="1 9">Nucleus</location>
        <location evidence="1 9">Nucleolus</location>
    </subcellularLocation>
</comment>
<dbReference type="EMBL" id="MU128912">
    <property type="protein sequence ID" value="KAF9520372.1"/>
    <property type="molecule type" value="Genomic_DNA"/>
</dbReference>
<dbReference type="FunFam" id="1.10.10.2150:FF:000001">
    <property type="entry name" value="Ribosomal RNA-processing protein 8"/>
    <property type="match status" value="1"/>
</dbReference>
<dbReference type="PANTHER" id="PTHR12787">
    <property type="entry name" value="RIBOSOMAL RNA-PROCESSING PROTEIN 8"/>
    <property type="match status" value="1"/>
</dbReference>
<evidence type="ECO:0000256" key="6">
    <source>
        <dbReference type="ARBA" id="ARBA00022691"/>
    </source>
</evidence>
<dbReference type="InterPro" id="IPR042036">
    <property type="entry name" value="RRP8_N"/>
</dbReference>